<dbReference type="EMBL" id="AJWK01000430">
    <property type="status" value="NOT_ANNOTATED_CDS"/>
    <property type="molecule type" value="Genomic_DNA"/>
</dbReference>
<reference evidence="16" key="1">
    <citation type="submission" date="2012-05" db="EMBL/GenBank/DDBJ databases">
        <title>Whole Genome Assembly of Lutzomyia longipalpis.</title>
        <authorList>
            <person name="Richards S."/>
            <person name="Qu C."/>
            <person name="Dillon R."/>
            <person name="Worley K."/>
            <person name="Scherer S."/>
            <person name="Batterton M."/>
            <person name="Taylor A."/>
            <person name="Hawes A."/>
            <person name="Hernandez B."/>
            <person name="Kovar C."/>
            <person name="Mandapat C."/>
            <person name="Pham C."/>
            <person name="Qu C."/>
            <person name="Jing C."/>
            <person name="Bess C."/>
            <person name="Bandaranaike D."/>
            <person name="Ngo D."/>
            <person name="Ongeri F."/>
            <person name="Arias F."/>
            <person name="Lara F."/>
            <person name="Weissenberger G."/>
            <person name="Kamau G."/>
            <person name="Han H."/>
            <person name="Shen H."/>
            <person name="Dinh H."/>
            <person name="Khalil I."/>
            <person name="Jones J."/>
            <person name="Shafer J."/>
            <person name="Jayaseelan J."/>
            <person name="Quiroz J."/>
            <person name="Blankenburg K."/>
            <person name="Nguyen L."/>
            <person name="Jackson L."/>
            <person name="Francisco L."/>
            <person name="Tang L.-Y."/>
            <person name="Pu L.-L."/>
            <person name="Perales L."/>
            <person name="Lorensuhewa L."/>
            <person name="Munidasa M."/>
            <person name="Coyle M."/>
            <person name="Taylor M."/>
            <person name="Puazo M."/>
            <person name="Firestine M."/>
            <person name="Scheel M."/>
            <person name="Javaid M."/>
            <person name="Wang M."/>
            <person name="Li M."/>
            <person name="Tabassum N."/>
            <person name="Saada N."/>
            <person name="Osuji N."/>
            <person name="Aqrawi P."/>
            <person name="Fu Q."/>
            <person name="Thornton R."/>
            <person name="Raj R."/>
            <person name="Goodspeed R."/>
            <person name="Mata R."/>
            <person name="Najjar R."/>
            <person name="Gubbala S."/>
            <person name="Lee S."/>
            <person name="Denson S."/>
            <person name="Patil S."/>
            <person name="Macmil S."/>
            <person name="Qi S."/>
            <person name="Matskevitch T."/>
            <person name="Palculict T."/>
            <person name="Mathew T."/>
            <person name="Vee V."/>
            <person name="Velamala V."/>
            <person name="Korchina V."/>
            <person name="Cai W."/>
            <person name="Liu W."/>
            <person name="Dai W."/>
            <person name="Zou X."/>
            <person name="Zhu Y."/>
            <person name="Zhang Y."/>
            <person name="Wu Y.-Q."/>
            <person name="Xin Y."/>
            <person name="Nazarath L."/>
            <person name="Kovar C."/>
            <person name="Han Y."/>
            <person name="Muzny D."/>
            <person name="Gibbs R."/>
        </authorList>
    </citation>
    <scope>NUCLEOTIDE SEQUENCE [LARGE SCALE GENOMIC DNA]</scope>
    <source>
        <strain evidence="16">Jacobina</strain>
    </source>
</reference>
<dbReference type="Pfam" id="PF00493">
    <property type="entry name" value="MCM"/>
    <property type="match status" value="2"/>
</dbReference>
<dbReference type="EMBL" id="GITU01002467">
    <property type="protein sequence ID" value="MBC1171170.1"/>
    <property type="molecule type" value="Transcribed_RNA"/>
</dbReference>
<evidence type="ECO:0000256" key="2">
    <source>
        <dbReference type="ARBA" id="ARBA00008010"/>
    </source>
</evidence>
<dbReference type="CDD" id="cd22247">
    <property type="entry name" value="MCM8_WHD"/>
    <property type="match status" value="2"/>
</dbReference>
<dbReference type="Gene3D" id="3.40.50.300">
    <property type="entry name" value="P-loop containing nucleotide triphosphate hydrolases"/>
    <property type="match status" value="2"/>
</dbReference>
<keyword evidence="5 12" id="KW-0547">Nucleotide-binding</keyword>
<sequence length="1374" mass="153328">MGRKVVVEEEDPAAEKTVTIAIPSGVGGESPQIEAAPVNRRRTMANFAVTQSEKKYPDWKLYLPREAHMEGSPSAVKVAAFEDHIEKCSTHLYDLRQIHRKLHFDVSLDALKDDENFKRAWGDFRNDLMNEPEQTLAYVGIAMHHRLLNFLRAMQLRSLKMTSCDKMICFIGTVARLGPSDIICTWMAFKCPECQTPQTVRQPDGVLTYPKSCKGSACTARSGFEPLIGSPFTRTSSIQTILVEESIEDKNRDIFRKPRSIEVTLTNDLVNSVYPGGDVRVTGVLKLRTDDRKSDKPQNCTYYIHAVNVVSTSNPVVKKTTEFTEKSLRAIELIKTDAFPLLPTCPTNRDHRQELHVLIVGDPGLGKSCLLKACCSVAPRAIFTSCSGSSVTGLTATVKAEKEDGSCSIEAGALVLADQGVCCIDEFDKMAVNHASMLEVMEQQSVSVAKAGAICTLPARTVILAAGNPANGHYDRSKTVCENIKLHPAILSRFDISFVILDVQRKDNWLRSQSNDSPTTPLYKRLELRPGEDLDALPHALFEKYIAYAQEKITVRLSKDAGELLKKFYLELRRIQDRSYHIPVTVRQLEGLTRMTLARARLDLCEVAEVHHAQDVIELMRYSMADVLSPDGGLTVDWQRGMHGSGMSKSVLVRKFFAECQDRAFQKGHPEFHMDEFTNIANKLGVKNVLQDILDSLNVQGYILNRGNGFYKIHRKLHFDVSLDALKDDENFKRAWADFRNDLMNEPEQTLAYVGIAMHHRLLNFLRGQEIGCLQTISPRIVGFGPAMQLRSLKMTSCDKMICFIGTVARLGPSDIICTWMAFKCPECQTPQTVRQPDGVLTYPKSCKGSACTARSGFEPLIGSPFTRTSSIQTILVEESIEDKNRDIFRKPRSIEVTLTNDLVNSVYPGGDVRVTGVLKLRTDDRKSDKPQNCTYYIHAVNVVSTSNPVVKKTTEFTEKSLRAIELIKTDAFPLRLLVHSLCPAVRGHEMIKFGFLLGLFSANMSTNRDHRQELHVLIVGDPGLGKSCLLKACCSVAPRAIFTSCSGSSVTGLTATVKAEKEDGSCSIEAGALVLADQGVCCIDEFDKMAVNHASMLEVMEQQSVSVAKAGAICTLPARTVILAAGNPANGHYDRSKTVCENIKLHPAILSRFDISFVILDEQRKDNWLRSQSNDSPTTPLYKRLELRPGEDLDALPHALFEKYIAYAQEKITVRLSKDAGELLKKFYLELRRIQDRSYHIPVTVRQLEGLTRMTLARARLDLCEVAEVHHAQDVIELMRYSMADVLSPDGGLTVDWQRGMHGSGMSKSVLVRKFFAECQDRAFQKGHPEFHMDEFTNIANKLGVKNVLQDILDSLNVQGYILNRGNGFYKVL</sequence>
<feature type="domain" description="MCM C-terminal AAA(+) ATPase" evidence="13">
    <location>
        <begin position="352"/>
        <end position="502"/>
    </location>
</feature>
<organism evidence="15 16">
    <name type="scientific">Lutzomyia longipalpis</name>
    <name type="common">Sand fly</name>
    <dbReference type="NCBI Taxonomy" id="7200"/>
    <lineage>
        <taxon>Eukaryota</taxon>
        <taxon>Metazoa</taxon>
        <taxon>Ecdysozoa</taxon>
        <taxon>Arthropoda</taxon>
        <taxon>Hexapoda</taxon>
        <taxon>Insecta</taxon>
        <taxon>Pterygota</taxon>
        <taxon>Neoptera</taxon>
        <taxon>Endopterygota</taxon>
        <taxon>Diptera</taxon>
        <taxon>Nematocera</taxon>
        <taxon>Psychodoidea</taxon>
        <taxon>Psychodidae</taxon>
        <taxon>Lutzomyia</taxon>
        <taxon>Lutzomyia</taxon>
    </lineage>
</organism>
<evidence type="ECO:0000313" key="15">
    <source>
        <dbReference type="EnsemblMetazoa" id="LLOJ000146-PA"/>
    </source>
</evidence>
<keyword evidence="4" id="KW-0235">DNA replication</keyword>
<dbReference type="Gene3D" id="2.40.50.140">
    <property type="entry name" value="Nucleic acid-binding proteins"/>
    <property type="match status" value="2"/>
</dbReference>
<dbReference type="PRINTS" id="PR01657">
    <property type="entry name" value="MCMFAMILY"/>
</dbReference>
<dbReference type="EMBL" id="AJWK01000428">
    <property type="status" value="NOT_ANNOTATED_CDS"/>
    <property type="molecule type" value="Genomic_DNA"/>
</dbReference>
<accession>A0A1B0C8D4</accession>
<dbReference type="InterPro" id="IPR033762">
    <property type="entry name" value="MCM_OB"/>
</dbReference>
<dbReference type="InterPro" id="IPR041562">
    <property type="entry name" value="MCM_lid"/>
</dbReference>
<keyword evidence="8 12" id="KW-0238">DNA-binding</keyword>
<dbReference type="GO" id="GO:0006260">
    <property type="term" value="P:DNA replication"/>
    <property type="evidence" value="ECO:0007669"/>
    <property type="project" value="InterPro"/>
</dbReference>
<keyword evidence="6" id="KW-0347">Helicase</keyword>
<dbReference type="GO" id="GO:0042555">
    <property type="term" value="C:MCM complex"/>
    <property type="evidence" value="ECO:0007669"/>
    <property type="project" value="TreeGrafter"/>
</dbReference>
<dbReference type="InterPro" id="IPR012340">
    <property type="entry name" value="NA-bd_OB-fold"/>
</dbReference>
<dbReference type="InterPro" id="IPR018525">
    <property type="entry name" value="MCM_CS"/>
</dbReference>
<dbReference type="Proteomes" id="UP000092461">
    <property type="component" value="Unassembled WGS sequence"/>
</dbReference>
<dbReference type="EC" id="3.6.4.12" evidence="3"/>
<dbReference type="GO" id="GO:0003697">
    <property type="term" value="F:single-stranded DNA binding"/>
    <property type="evidence" value="ECO:0007669"/>
    <property type="project" value="TreeGrafter"/>
</dbReference>
<dbReference type="GO" id="GO:0005634">
    <property type="term" value="C:nucleus"/>
    <property type="evidence" value="ECO:0007669"/>
    <property type="project" value="UniProtKB-SubCell"/>
</dbReference>
<comment type="similarity">
    <text evidence="2 12">Belongs to the MCM family.</text>
</comment>
<dbReference type="PANTHER" id="PTHR11630:SF47">
    <property type="entry name" value="DNA HELICASE MCM8"/>
    <property type="match status" value="1"/>
</dbReference>
<dbReference type="VEuPathDB" id="VectorBase:LLONM1_007793"/>
<dbReference type="Pfam" id="PF17855">
    <property type="entry name" value="MCM_lid"/>
    <property type="match status" value="2"/>
</dbReference>
<dbReference type="PANTHER" id="PTHR11630">
    <property type="entry name" value="DNA REPLICATION LICENSING FACTOR MCM FAMILY MEMBER"/>
    <property type="match status" value="1"/>
</dbReference>
<dbReference type="Pfam" id="PF25051">
    <property type="entry name" value="WHD_MCM8"/>
    <property type="match status" value="2"/>
</dbReference>
<keyword evidence="9" id="KW-0539">Nucleus</keyword>
<dbReference type="Gene3D" id="2.20.28.10">
    <property type="match status" value="2"/>
</dbReference>
<reference evidence="15" key="3">
    <citation type="submission" date="2020-05" db="UniProtKB">
        <authorList>
            <consortium name="EnsemblMetazoa"/>
        </authorList>
    </citation>
    <scope>IDENTIFICATION</scope>
    <source>
        <strain evidence="15">Jacobina</strain>
    </source>
</reference>
<dbReference type="Pfam" id="PF26065">
    <property type="entry name" value="MCM8_N"/>
    <property type="match status" value="1"/>
</dbReference>
<evidence type="ECO:0000256" key="6">
    <source>
        <dbReference type="ARBA" id="ARBA00022806"/>
    </source>
</evidence>
<dbReference type="InterPro" id="IPR031327">
    <property type="entry name" value="MCM"/>
</dbReference>
<dbReference type="SUPFAM" id="SSF52540">
    <property type="entry name" value="P-loop containing nucleoside triphosphate hydrolases"/>
    <property type="match status" value="2"/>
</dbReference>
<dbReference type="InterPro" id="IPR001208">
    <property type="entry name" value="MCM_dom"/>
</dbReference>
<evidence type="ECO:0000256" key="5">
    <source>
        <dbReference type="ARBA" id="ARBA00022741"/>
    </source>
</evidence>
<evidence type="ECO:0000256" key="11">
    <source>
        <dbReference type="ARBA" id="ARBA00042306"/>
    </source>
</evidence>
<dbReference type="GO" id="GO:0006310">
    <property type="term" value="P:DNA recombination"/>
    <property type="evidence" value="ECO:0007669"/>
    <property type="project" value="UniProtKB-ARBA"/>
</dbReference>
<protein>
    <recommendedName>
        <fullName evidence="10">DNA helicase MCM8</fullName>
        <ecNumber evidence="3">3.6.4.12</ecNumber>
    </recommendedName>
    <alternativeName>
        <fullName evidence="11">Minichromosome maintenance 8</fullName>
    </alternativeName>
</protein>
<dbReference type="SMART" id="SM00350">
    <property type="entry name" value="MCM"/>
    <property type="match status" value="2"/>
</dbReference>
<dbReference type="SMART" id="SM00382">
    <property type="entry name" value="AAA"/>
    <property type="match status" value="2"/>
</dbReference>
<evidence type="ECO:0000256" key="7">
    <source>
        <dbReference type="ARBA" id="ARBA00022840"/>
    </source>
</evidence>
<keyword evidence="16" id="KW-1185">Reference proteome</keyword>
<dbReference type="InterPro" id="IPR056875">
    <property type="entry name" value="MCM8/REC_WHD"/>
</dbReference>
<name>A0A1B0C8D4_LUTLO</name>
<evidence type="ECO:0000256" key="10">
    <source>
        <dbReference type="ARBA" id="ARBA00041084"/>
    </source>
</evidence>
<dbReference type="Pfam" id="PF17207">
    <property type="entry name" value="MCM_OB"/>
    <property type="match status" value="2"/>
</dbReference>
<comment type="subcellular location">
    <subcellularLocation>
        <location evidence="1">Nucleus</location>
    </subcellularLocation>
</comment>
<dbReference type="VEuPathDB" id="VectorBase:LLOJ000146"/>
<evidence type="ECO:0000313" key="14">
    <source>
        <dbReference type="EMBL" id="MBC1171170.1"/>
    </source>
</evidence>
<evidence type="ECO:0000256" key="4">
    <source>
        <dbReference type="ARBA" id="ARBA00022705"/>
    </source>
</evidence>
<evidence type="ECO:0000313" key="16">
    <source>
        <dbReference type="Proteomes" id="UP000092461"/>
    </source>
</evidence>
<evidence type="ECO:0000256" key="8">
    <source>
        <dbReference type="ARBA" id="ARBA00023125"/>
    </source>
</evidence>
<dbReference type="EMBL" id="AJWK01000429">
    <property type="status" value="NOT_ANNOTATED_CDS"/>
    <property type="molecule type" value="Genomic_DNA"/>
</dbReference>
<evidence type="ECO:0000256" key="9">
    <source>
        <dbReference type="ARBA" id="ARBA00023242"/>
    </source>
</evidence>
<dbReference type="InterPro" id="IPR003593">
    <property type="entry name" value="AAA+_ATPase"/>
</dbReference>
<dbReference type="InterPro" id="IPR027417">
    <property type="entry name" value="P-loop_NTPase"/>
</dbReference>
<dbReference type="InterPro" id="IPR058767">
    <property type="entry name" value="MCM8_N"/>
</dbReference>
<evidence type="ECO:0000256" key="3">
    <source>
        <dbReference type="ARBA" id="ARBA00012551"/>
    </source>
</evidence>
<dbReference type="PROSITE" id="PS50051">
    <property type="entry name" value="MCM_2"/>
    <property type="match status" value="2"/>
</dbReference>
<evidence type="ECO:0000259" key="13">
    <source>
        <dbReference type="PROSITE" id="PS50051"/>
    </source>
</evidence>
<keyword evidence="7 12" id="KW-0067">ATP-binding</keyword>
<evidence type="ECO:0000256" key="1">
    <source>
        <dbReference type="ARBA" id="ARBA00004123"/>
    </source>
</evidence>
<dbReference type="PROSITE" id="PS00847">
    <property type="entry name" value="MCM_1"/>
    <property type="match status" value="2"/>
</dbReference>
<evidence type="ECO:0000256" key="12">
    <source>
        <dbReference type="RuleBase" id="RU004070"/>
    </source>
</evidence>
<dbReference type="GO" id="GO:0017116">
    <property type="term" value="F:single-stranded DNA helicase activity"/>
    <property type="evidence" value="ECO:0007669"/>
    <property type="project" value="TreeGrafter"/>
</dbReference>
<feature type="domain" description="MCM C-terminal AAA(+) ATPase" evidence="13">
    <location>
        <begin position="974"/>
        <end position="1163"/>
    </location>
</feature>
<reference evidence="14" key="2">
    <citation type="journal article" date="2020" name="BMC">
        <title>Leishmania infection induces a limited differential gene expression in the sand fly midgut.</title>
        <authorList>
            <person name="Coutinho-Abreu I.V."/>
            <person name="Serafim T.D."/>
            <person name="Meneses C."/>
            <person name="Kamhawi S."/>
            <person name="Oliveira F."/>
            <person name="Valenzuela J.G."/>
        </authorList>
    </citation>
    <scope>NUCLEOTIDE SEQUENCE</scope>
    <source>
        <strain evidence="14">Jacobina</strain>
        <tissue evidence="14">Midgut</tissue>
    </source>
</reference>
<dbReference type="SUPFAM" id="SSF50249">
    <property type="entry name" value="Nucleic acid-binding proteins"/>
    <property type="match status" value="2"/>
</dbReference>
<dbReference type="EnsemblMetazoa" id="LLOJ000146-RA">
    <property type="protein sequence ID" value="LLOJ000146-PA"/>
    <property type="gene ID" value="LLOJ000146"/>
</dbReference>
<proteinExistence type="inferred from homology"/>
<dbReference type="GO" id="GO:0005524">
    <property type="term" value="F:ATP binding"/>
    <property type="evidence" value="ECO:0007669"/>
    <property type="project" value="UniProtKB-KW"/>
</dbReference>
<keyword evidence="6" id="KW-0378">Hydrolase</keyword>